<accession>A0A0E3ZFB8</accession>
<gene>
    <name evidence="1" type="ORF">PKOR_15550</name>
</gene>
<sequence>MARTDQPVGCPAFIRPAAQTPTMRKDRNYRNHALYLARTLGRKASRAELINFKGNQDLLLINRRSPANDAYCVYFVNDTSVQLLTDGMLLGGSIQLHSQEEAPRLYNIMLEGQGTVEEHYLMLDASVESAVVGGVRTTLVQMVRLITIEDLVLQHSPIMYNLT</sequence>
<name>A0A0E3ZFB8_9BACT</name>
<dbReference type="Proteomes" id="UP000033109">
    <property type="component" value="Chromosome"/>
</dbReference>
<evidence type="ECO:0000313" key="2">
    <source>
        <dbReference type="Proteomes" id="UP000033109"/>
    </source>
</evidence>
<proteinExistence type="predicted"/>
<dbReference type="HOGENOM" id="CLU_1814056_0_0_10"/>
<dbReference type="RefSeq" id="WP_046311931.1">
    <property type="nucleotide sequence ID" value="NZ_CBCSCY010000047.1"/>
</dbReference>
<organism evidence="1 2">
    <name type="scientific">Pontibacter korlensis</name>
    <dbReference type="NCBI Taxonomy" id="400092"/>
    <lineage>
        <taxon>Bacteria</taxon>
        <taxon>Pseudomonadati</taxon>
        <taxon>Bacteroidota</taxon>
        <taxon>Cytophagia</taxon>
        <taxon>Cytophagales</taxon>
        <taxon>Hymenobacteraceae</taxon>
        <taxon>Pontibacter</taxon>
    </lineage>
</organism>
<dbReference type="PATRIC" id="fig|400092.3.peg.3394"/>
<dbReference type="OrthoDB" id="854799at2"/>
<reference evidence="1 2" key="1">
    <citation type="journal article" date="2015" name="Sci. Rep.">
        <title>Unraveling adaptation of Pontibacter korlensis to radiation and infertility in desert through complete genome and comparative transcriptomic analysis.</title>
        <authorList>
            <person name="Dai J."/>
            <person name="Dai W."/>
            <person name="Qiu C."/>
            <person name="Yang Z."/>
            <person name="Zhang Y."/>
            <person name="Zhou M."/>
            <person name="Zhang L."/>
            <person name="Fang C."/>
            <person name="Gao Q."/>
            <person name="Yang Q."/>
            <person name="Li X."/>
            <person name="Wang Z."/>
            <person name="Wang Z."/>
            <person name="Jia Z."/>
            <person name="Chen X."/>
        </authorList>
    </citation>
    <scope>NUCLEOTIDE SEQUENCE [LARGE SCALE GENOMIC DNA]</scope>
    <source>
        <strain evidence="1 2">X14-1T</strain>
    </source>
</reference>
<keyword evidence="2" id="KW-1185">Reference proteome</keyword>
<evidence type="ECO:0000313" key="1">
    <source>
        <dbReference type="EMBL" id="AKD04243.1"/>
    </source>
</evidence>
<dbReference type="EMBL" id="CP009621">
    <property type="protein sequence ID" value="AKD04243.1"/>
    <property type="molecule type" value="Genomic_DNA"/>
</dbReference>
<protein>
    <submittedName>
        <fullName evidence="1">Uncharacterized protein</fullName>
    </submittedName>
</protein>
<dbReference type="STRING" id="400092.PKOR_15550"/>
<dbReference type="AlphaFoldDB" id="A0A0E3ZFB8"/>
<dbReference type="KEGG" id="pko:PKOR_15550"/>